<evidence type="ECO:0000259" key="1">
    <source>
        <dbReference type="Pfam" id="PF14701"/>
    </source>
</evidence>
<dbReference type="PANTHER" id="PTHR10569">
    <property type="entry name" value="GLYCOGEN DEBRANCHING ENZYME"/>
    <property type="match status" value="1"/>
</dbReference>
<dbReference type="InterPro" id="IPR017853">
    <property type="entry name" value="GH"/>
</dbReference>
<protein>
    <recommendedName>
        <fullName evidence="1">Glycogen debranching enzyme glucanotransferase domain-containing protein</fullName>
    </recommendedName>
</protein>
<accession>A0A3P7Q0H2</accession>
<proteinExistence type="predicted"/>
<dbReference type="Proteomes" id="UP000271889">
    <property type="component" value="Unassembled WGS sequence"/>
</dbReference>
<name>A0A3P7Q0H2_CYLGO</name>
<feature type="non-terminal residue" evidence="2">
    <location>
        <position position="348"/>
    </location>
</feature>
<sequence>MFRDDASSEEERVEKCIAAFRYHLHYLNEEAGKYAWEIVMAGLRAVMGHITYQRLADDGPKYGAVTEKHPLTTDYFLHLEDVTSWEQEEHLAYDPEKSKYLMAFNGWVMAYDPLKNFALPDSQVYLRRELVCWGDSVKLNYGDKPDDCPFLWNYMKEYSYESRVIVYRQECARVFHGLRIDNAHSTPIHVAEYLILAAREIRPDLYVFAELFTGSEDKDNMFVNRLGISSLIREAQAAHDSHEQGRLVYKYGGDVVGAMIQRPTRYAPASNAHGLFLDQSHDNPTPIETRSVYDLLPTAAMVSMASCAVGSTRGYDELVRHAVFVDQMSPDVVGITRHNPVTHDTVVV</sequence>
<dbReference type="InterPro" id="IPR032792">
    <property type="entry name" value="AGL_glucanoTrfase"/>
</dbReference>
<dbReference type="GO" id="GO:0005980">
    <property type="term" value="P:glycogen catabolic process"/>
    <property type="evidence" value="ECO:0007669"/>
    <property type="project" value="InterPro"/>
</dbReference>
<dbReference type="InterPro" id="IPR010401">
    <property type="entry name" value="AGL/Gdb1"/>
</dbReference>
<organism evidence="2 3">
    <name type="scientific">Cylicostephanus goldi</name>
    <name type="common">Nematode worm</name>
    <dbReference type="NCBI Taxonomy" id="71465"/>
    <lineage>
        <taxon>Eukaryota</taxon>
        <taxon>Metazoa</taxon>
        <taxon>Ecdysozoa</taxon>
        <taxon>Nematoda</taxon>
        <taxon>Chromadorea</taxon>
        <taxon>Rhabditida</taxon>
        <taxon>Rhabditina</taxon>
        <taxon>Rhabditomorpha</taxon>
        <taxon>Strongyloidea</taxon>
        <taxon>Strongylidae</taxon>
        <taxon>Cylicostephanus</taxon>
    </lineage>
</organism>
<feature type="domain" description="Glycogen debranching enzyme glucanotransferase" evidence="1">
    <location>
        <begin position="4"/>
        <end position="206"/>
    </location>
</feature>
<dbReference type="Pfam" id="PF14701">
    <property type="entry name" value="hDGE_amylase"/>
    <property type="match status" value="1"/>
</dbReference>
<dbReference type="Gene3D" id="3.20.20.80">
    <property type="entry name" value="Glycosidases"/>
    <property type="match status" value="1"/>
</dbReference>
<dbReference type="PANTHER" id="PTHR10569:SF2">
    <property type="entry name" value="GLYCOGEN DEBRANCHING ENZYME"/>
    <property type="match status" value="1"/>
</dbReference>
<evidence type="ECO:0000313" key="3">
    <source>
        <dbReference type="Proteomes" id="UP000271889"/>
    </source>
</evidence>
<dbReference type="GO" id="GO:0004135">
    <property type="term" value="F:amylo-alpha-1,6-glucosidase activity"/>
    <property type="evidence" value="ECO:0007669"/>
    <property type="project" value="InterPro"/>
</dbReference>
<evidence type="ECO:0000313" key="2">
    <source>
        <dbReference type="EMBL" id="VDN25432.1"/>
    </source>
</evidence>
<dbReference type="EMBL" id="UYRV01109726">
    <property type="protein sequence ID" value="VDN25432.1"/>
    <property type="molecule type" value="Genomic_DNA"/>
</dbReference>
<dbReference type="AlphaFoldDB" id="A0A3P7Q0H2"/>
<keyword evidence="3" id="KW-1185">Reference proteome</keyword>
<gene>
    <name evidence="2" type="ORF">CGOC_LOCUS10108</name>
</gene>
<dbReference type="SUPFAM" id="SSF51445">
    <property type="entry name" value="(Trans)glycosidases"/>
    <property type="match status" value="1"/>
</dbReference>
<dbReference type="GO" id="GO:0004134">
    <property type="term" value="F:4-alpha-glucanotransferase activity"/>
    <property type="evidence" value="ECO:0007669"/>
    <property type="project" value="InterPro"/>
</dbReference>
<reference evidence="2 3" key="1">
    <citation type="submission" date="2018-11" db="EMBL/GenBank/DDBJ databases">
        <authorList>
            <consortium name="Pathogen Informatics"/>
        </authorList>
    </citation>
    <scope>NUCLEOTIDE SEQUENCE [LARGE SCALE GENOMIC DNA]</scope>
</reference>
<dbReference type="OrthoDB" id="10248904at2759"/>